<dbReference type="RefSeq" id="WP_213241003.1">
    <property type="nucleotide sequence ID" value="NZ_CP060791.1"/>
</dbReference>
<proteinExistence type="predicted"/>
<sequence length="553" mass="62959">MLNSVTFSLNYSPNRAEKFSALLDSYFYLGGKQTKVIDKSTELGLRFAVKHQGRAVSTTEKVLKILSWIFVPIVILAWLLQQALHLYLHIAYPCVYLDRPLSESLQNDIVTTCQKISKSLNFKTILTTEDEAYQELCAEGITIVKPKEEFASALPERFYLDSRKSHTFYILGNQDHCNAHYLDLYNLIHAGRNLISEFELTGKRDAKSIEKCLKDNWGITAKISRFPKQKHGIHDGLKAEFLFDNYPDYICTLDDNSISIREITNSSQVESKEITIARFVKNVLESRHIEKKGSTAYISWPKYIGCDISSGIVVLDDEEEHKQLIVTNPRGETAANLKLFSSQSFIECYQSMKSRHMVPYVLGEQAAFKHYQNRHQLIMNESGSRLPMDSYENRKNIMSAFLRQVPSAFLVEVLNTATSEEVAAALDSLDHTKIARSLNLSAVTIPRAYILQKRPQLRALSDKQIKLQLAIEFIKEILSPTDPNTVEIFIPYREQNTTSSVSPTTFWGNLSDPIRIGLTNSILIHLEKMHIIEGFTEVSRGVYVRLNSVQIDS</sequence>
<dbReference type="GeneID" id="301705018"/>
<name>A0ABX8CDK5_9CHLA</name>
<keyword evidence="1" id="KW-0812">Transmembrane</keyword>
<keyword evidence="1" id="KW-0472">Membrane</keyword>
<gene>
    <name evidence="2" type="ORF">H9Q19_05285</name>
</gene>
<evidence type="ECO:0000256" key="1">
    <source>
        <dbReference type="SAM" id="Phobius"/>
    </source>
</evidence>
<feature type="transmembrane region" description="Helical" evidence="1">
    <location>
        <begin position="62"/>
        <end position="80"/>
    </location>
</feature>
<dbReference type="Pfam" id="PF04890">
    <property type="entry name" value="DUF648"/>
    <property type="match status" value="1"/>
</dbReference>
<accession>A0ABX8CDK5</accession>
<dbReference type="EMBL" id="CP060791">
    <property type="protein sequence ID" value="QVE49093.1"/>
    <property type="molecule type" value="Genomic_DNA"/>
</dbReference>
<reference evidence="2 3" key="1">
    <citation type="submission" date="2020-08" db="EMBL/GenBank/DDBJ databases">
        <title>Isolation and characterization of novel Chlamydia from Siamese crocodiles (Crocodylus siamensis).</title>
        <authorList>
            <person name="Sariya L."/>
        </authorList>
    </citation>
    <scope>NUCLEOTIDE SEQUENCE [LARGE SCALE GENOMIC DNA]</scope>
    <source>
        <strain evidence="2 3">No. 12</strain>
    </source>
</reference>
<dbReference type="InterPro" id="IPR006974">
    <property type="entry name" value="DUF648"/>
</dbReference>
<protein>
    <submittedName>
        <fullName evidence="2">DUF648 domain-containing protein</fullName>
    </submittedName>
</protein>
<evidence type="ECO:0000313" key="2">
    <source>
        <dbReference type="EMBL" id="QVE49093.1"/>
    </source>
</evidence>
<evidence type="ECO:0000313" key="3">
    <source>
        <dbReference type="Proteomes" id="UP000680625"/>
    </source>
</evidence>
<dbReference type="Proteomes" id="UP000680625">
    <property type="component" value="Chromosome"/>
</dbReference>
<keyword evidence="3" id="KW-1185">Reference proteome</keyword>
<keyword evidence="1" id="KW-1133">Transmembrane helix</keyword>
<organism evidence="2 3">
    <name type="scientific">Chlamydia crocodili</name>
    <dbReference type="NCBI Taxonomy" id="2766982"/>
    <lineage>
        <taxon>Bacteria</taxon>
        <taxon>Pseudomonadati</taxon>
        <taxon>Chlamydiota</taxon>
        <taxon>Chlamydiia</taxon>
        <taxon>Chlamydiales</taxon>
        <taxon>Chlamydiaceae</taxon>
        <taxon>Chlamydia/Chlamydophila group</taxon>
        <taxon>Chlamydia</taxon>
    </lineage>
</organism>